<feature type="domain" description="C2H2-type" evidence="7">
    <location>
        <begin position="318"/>
        <end position="347"/>
    </location>
</feature>
<dbReference type="PROSITE" id="PS50157">
    <property type="entry name" value="ZINC_FINGER_C2H2_2"/>
    <property type="match status" value="2"/>
</dbReference>
<feature type="compositionally biased region" description="Low complexity" evidence="5">
    <location>
        <begin position="387"/>
        <end position="397"/>
    </location>
</feature>
<dbReference type="SUPFAM" id="SSF57667">
    <property type="entry name" value="beta-beta-alpha zinc fingers"/>
    <property type="match status" value="1"/>
</dbReference>
<dbReference type="InterPro" id="IPR051964">
    <property type="entry name" value="Chaperone_stress_response"/>
</dbReference>
<feature type="domain" description="J" evidence="6">
    <location>
        <begin position="19"/>
        <end position="85"/>
    </location>
</feature>
<keyword evidence="2 4" id="KW-0863">Zinc-finger</keyword>
<keyword evidence="1" id="KW-0479">Metal-binding</keyword>
<accession>A0A0C3KZQ0</accession>
<organism evidence="8 9">
    <name type="scientific">Pisolithus tinctorius Marx 270</name>
    <dbReference type="NCBI Taxonomy" id="870435"/>
    <lineage>
        <taxon>Eukaryota</taxon>
        <taxon>Fungi</taxon>
        <taxon>Dikarya</taxon>
        <taxon>Basidiomycota</taxon>
        <taxon>Agaricomycotina</taxon>
        <taxon>Agaricomycetes</taxon>
        <taxon>Agaricomycetidae</taxon>
        <taxon>Boletales</taxon>
        <taxon>Sclerodermatineae</taxon>
        <taxon>Pisolithaceae</taxon>
        <taxon>Pisolithus</taxon>
    </lineage>
</organism>
<dbReference type="CDD" id="cd06257">
    <property type="entry name" value="DnaJ"/>
    <property type="match status" value="1"/>
</dbReference>
<dbReference type="Pfam" id="PF21884">
    <property type="entry name" value="ZUO1-like_ZHD"/>
    <property type="match status" value="1"/>
</dbReference>
<dbReference type="EMBL" id="KN831944">
    <property type="protein sequence ID" value="KIO14982.1"/>
    <property type="molecule type" value="Genomic_DNA"/>
</dbReference>
<evidence type="ECO:0000259" key="7">
    <source>
        <dbReference type="PROSITE" id="PS50157"/>
    </source>
</evidence>
<dbReference type="Proteomes" id="UP000054217">
    <property type="component" value="Unassembled WGS sequence"/>
</dbReference>
<dbReference type="InParanoid" id="A0A0C3KZQ0"/>
<evidence type="ECO:0000256" key="3">
    <source>
        <dbReference type="ARBA" id="ARBA00022833"/>
    </source>
</evidence>
<dbReference type="GO" id="GO:0008270">
    <property type="term" value="F:zinc ion binding"/>
    <property type="evidence" value="ECO:0007669"/>
    <property type="project" value="UniProtKB-KW"/>
</dbReference>
<dbReference type="InterPro" id="IPR036236">
    <property type="entry name" value="Znf_C2H2_sf"/>
</dbReference>
<dbReference type="InterPro" id="IPR013087">
    <property type="entry name" value="Znf_C2H2_type"/>
</dbReference>
<evidence type="ECO:0008006" key="10">
    <source>
        <dbReference type="Google" id="ProtNLM"/>
    </source>
</evidence>
<dbReference type="Gene3D" id="3.30.160.60">
    <property type="entry name" value="Classic Zinc Finger"/>
    <property type="match status" value="1"/>
</dbReference>
<dbReference type="SUPFAM" id="SSF46565">
    <property type="entry name" value="Chaperone J-domain"/>
    <property type="match status" value="1"/>
</dbReference>
<evidence type="ECO:0000256" key="5">
    <source>
        <dbReference type="SAM" id="MobiDB-lite"/>
    </source>
</evidence>
<keyword evidence="9" id="KW-1185">Reference proteome</keyword>
<evidence type="ECO:0000313" key="9">
    <source>
        <dbReference type="Proteomes" id="UP000054217"/>
    </source>
</evidence>
<sequence>MGAQESTARGEAQGSAVPDYYDILGVGESATTEDIKKSFRKLALAHHPDKNQDDVEGATKRFAAIQQAYEVLSDEQERAWYDSHKASLAPEPDSDVVFEDIRRGAPATHTRGRGLTVRHLSHFFDATRWSAFDDSENGFFTLYRNLFSRLAQEENYIASLDYPSFGYSTWTWSSSERPSEAARHFYNAWINFSTMKEFTWMDKYNIAEAPDRRIRRLMEKENKKARDDARREYNETVRSLALFIRKRDPRYRTYLSHQAELNESRKASGLSTPLSNSKVARNVQNVYVEQEWQKTAPSMMDDDDLDWAVAEGKDSEEWECVACGKLFRSEAAWDSHERSKKHMKEVGKLKREMRRENAELGLDGVDGGVGDNMGQSDGVVRVMAEVSPSPRSAASPSLDESVTAELDSQVPDHVSVVDASTPKTDEESERPNTDLDHNALHNQPGVPIKPDMSKREMRKLREARKAAQPPPAQTCNVCKQPFGSRTKLFAHIRETGHALTTPLDGDKPHDKRGKKSKR</sequence>
<dbReference type="SMART" id="SM00355">
    <property type="entry name" value="ZnF_C2H2"/>
    <property type="match status" value="2"/>
</dbReference>
<dbReference type="GO" id="GO:0005737">
    <property type="term" value="C:cytoplasm"/>
    <property type="evidence" value="ECO:0007669"/>
    <property type="project" value="TreeGrafter"/>
</dbReference>
<dbReference type="HOGENOM" id="CLU_009539_2_0_1"/>
<reference evidence="8 9" key="1">
    <citation type="submission" date="2014-04" db="EMBL/GenBank/DDBJ databases">
        <authorList>
            <consortium name="DOE Joint Genome Institute"/>
            <person name="Kuo A."/>
            <person name="Kohler A."/>
            <person name="Costa M.D."/>
            <person name="Nagy L.G."/>
            <person name="Floudas D."/>
            <person name="Copeland A."/>
            <person name="Barry K.W."/>
            <person name="Cichocki N."/>
            <person name="Veneault-Fourrey C."/>
            <person name="LaButti K."/>
            <person name="Lindquist E.A."/>
            <person name="Lipzen A."/>
            <person name="Lundell T."/>
            <person name="Morin E."/>
            <person name="Murat C."/>
            <person name="Sun H."/>
            <person name="Tunlid A."/>
            <person name="Henrissat B."/>
            <person name="Grigoriev I.V."/>
            <person name="Hibbett D.S."/>
            <person name="Martin F."/>
            <person name="Nordberg H.P."/>
            <person name="Cantor M.N."/>
            <person name="Hua S.X."/>
        </authorList>
    </citation>
    <scope>NUCLEOTIDE SEQUENCE [LARGE SCALE GENOMIC DNA]</scope>
    <source>
        <strain evidence="8 9">Marx 270</strain>
    </source>
</reference>
<dbReference type="PANTHER" id="PTHR44029">
    <property type="entry name" value="DNAJ HOMOLOG SUBFAMILY C MEMBER 21"/>
    <property type="match status" value="1"/>
</dbReference>
<dbReference type="InterPro" id="IPR001623">
    <property type="entry name" value="DnaJ_domain"/>
</dbReference>
<gene>
    <name evidence="8" type="ORF">M404DRAFT_119031</name>
</gene>
<feature type="compositionally biased region" description="Basic and acidic residues" evidence="5">
    <location>
        <begin position="423"/>
        <end position="439"/>
    </location>
</feature>
<keyword evidence="3" id="KW-0862">Zinc</keyword>
<dbReference type="PANTHER" id="PTHR44029:SF1">
    <property type="entry name" value="DNAJ HOMOLOG SUBFAMILY C MEMBER 21"/>
    <property type="match status" value="1"/>
</dbReference>
<feature type="region of interest" description="Disordered" evidence="5">
    <location>
        <begin position="496"/>
        <end position="518"/>
    </location>
</feature>
<name>A0A0C3KZQ0_PISTI</name>
<dbReference type="PRINTS" id="PR00625">
    <property type="entry name" value="JDOMAIN"/>
</dbReference>
<evidence type="ECO:0000256" key="4">
    <source>
        <dbReference type="PROSITE-ProRule" id="PRU00042"/>
    </source>
</evidence>
<feature type="region of interest" description="Disordered" evidence="5">
    <location>
        <begin position="460"/>
        <end position="479"/>
    </location>
</feature>
<dbReference type="PROSITE" id="PS00028">
    <property type="entry name" value="ZINC_FINGER_C2H2_1"/>
    <property type="match status" value="2"/>
</dbReference>
<dbReference type="FunCoup" id="A0A0C3KZQ0">
    <property type="interactions" value="655"/>
</dbReference>
<evidence type="ECO:0000256" key="2">
    <source>
        <dbReference type="ARBA" id="ARBA00022771"/>
    </source>
</evidence>
<dbReference type="PROSITE" id="PS00636">
    <property type="entry name" value="DNAJ_1"/>
    <property type="match status" value="1"/>
</dbReference>
<protein>
    <recommendedName>
        <fullName evidence="10">J domain-containing protein</fullName>
    </recommendedName>
</protein>
<dbReference type="AlphaFoldDB" id="A0A0C3KZQ0"/>
<proteinExistence type="predicted"/>
<dbReference type="Pfam" id="PF00226">
    <property type="entry name" value="DnaJ"/>
    <property type="match status" value="1"/>
</dbReference>
<evidence type="ECO:0000256" key="1">
    <source>
        <dbReference type="ARBA" id="ARBA00022723"/>
    </source>
</evidence>
<dbReference type="STRING" id="870435.A0A0C3KZQ0"/>
<dbReference type="InterPro" id="IPR054076">
    <property type="entry name" value="ZUO1-like_ZHD"/>
</dbReference>
<dbReference type="InterPro" id="IPR036869">
    <property type="entry name" value="J_dom_sf"/>
</dbReference>
<feature type="region of interest" description="Disordered" evidence="5">
    <location>
        <begin position="386"/>
        <end position="453"/>
    </location>
</feature>
<dbReference type="Pfam" id="PF12171">
    <property type="entry name" value="zf-C2H2_jaz"/>
    <property type="match status" value="1"/>
</dbReference>
<feature type="domain" description="C2H2-type" evidence="7">
    <location>
        <begin position="473"/>
        <end position="502"/>
    </location>
</feature>
<dbReference type="OrthoDB" id="5894at2759"/>
<evidence type="ECO:0000313" key="8">
    <source>
        <dbReference type="EMBL" id="KIO14982.1"/>
    </source>
</evidence>
<reference evidence="9" key="2">
    <citation type="submission" date="2015-01" db="EMBL/GenBank/DDBJ databases">
        <title>Evolutionary Origins and Diversification of the Mycorrhizal Mutualists.</title>
        <authorList>
            <consortium name="DOE Joint Genome Institute"/>
            <consortium name="Mycorrhizal Genomics Consortium"/>
            <person name="Kohler A."/>
            <person name="Kuo A."/>
            <person name="Nagy L.G."/>
            <person name="Floudas D."/>
            <person name="Copeland A."/>
            <person name="Barry K.W."/>
            <person name="Cichocki N."/>
            <person name="Veneault-Fourrey C."/>
            <person name="LaButti K."/>
            <person name="Lindquist E.A."/>
            <person name="Lipzen A."/>
            <person name="Lundell T."/>
            <person name="Morin E."/>
            <person name="Murat C."/>
            <person name="Riley R."/>
            <person name="Ohm R."/>
            <person name="Sun H."/>
            <person name="Tunlid A."/>
            <person name="Henrissat B."/>
            <person name="Grigoriev I.V."/>
            <person name="Hibbett D.S."/>
            <person name="Martin F."/>
        </authorList>
    </citation>
    <scope>NUCLEOTIDE SEQUENCE [LARGE SCALE GENOMIC DNA]</scope>
    <source>
        <strain evidence="9">Marx 270</strain>
    </source>
</reference>
<dbReference type="InterPro" id="IPR018253">
    <property type="entry name" value="DnaJ_domain_CS"/>
</dbReference>
<dbReference type="SMART" id="SM00271">
    <property type="entry name" value="DnaJ"/>
    <property type="match status" value="1"/>
</dbReference>
<dbReference type="InterPro" id="IPR022755">
    <property type="entry name" value="Znf_C2H2_jaz"/>
</dbReference>
<dbReference type="Gene3D" id="1.10.287.110">
    <property type="entry name" value="DnaJ domain"/>
    <property type="match status" value="1"/>
</dbReference>
<dbReference type="PROSITE" id="PS50076">
    <property type="entry name" value="DNAJ_2"/>
    <property type="match status" value="1"/>
</dbReference>
<evidence type="ECO:0000259" key="6">
    <source>
        <dbReference type="PROSITE" id="PS50076"/>
    </source>
</evidence>